<evidence type="ECO:0000313" key="4">
    <source>
        <dbReference type="EMBL" id="USW54166.1"/>
    </source>
</evidence>
<sequence>MSAPELPTLPDMNSGPRNFITTDQDHGGIALTICTLMATWVVLCFGVRVYMRATVSGPFGLDDIICSVATIFGVLQMVVSSAAISFGFGKALVLLSESQIVKASKAVYAAQLLYIITNTLTKCTVALLLARIVFVKSRVYACYGVLILSCVWGLASFLAEAIRCTEYPPWKIVGDQCYNLLLSWQVITAFNVIIEALLFALPVWLVWNLQTAIARKIVVVAVFALRLPVIVVAILRVHFLSQMIGSDDPLLNGVVPFICLNIEMHWGLIAATIPTLKPFVGAFNTGWGTYDTQGISGYGHGSGGSYVLQSLGRKSNRSGRSGGRGSTAQAGTQNSATDRDTLDIGPAWGKTVTHVKSDRLSAGSDDSKRLIIRQTQTCEVHVETGDDDRVDDLPASRGQDSIEQAQRDPLSLSR</sequence>
<feature type="compositionally biased region" description="Polar residues" evidence="1">
    <location>
        <begin position="327"/>
        <end position="336"/>
    </location>
</feature>
<protein>
    <recommendedName>
        <fullName evidence="3">Rhodopsin domain-containing protein</fullName>
    </recommendedName>
</protein>
<accession>A0A9Q9EJV6</accession>
<feature type="region of interest" description="Disordered" evidence="1">
    <location>
        <begin position="382"/>
        <end position="414"/>
    </location>
</feature>
<evidence type="ECO:0000256" key="1">
    <source>
        <dbReference type="SAM" id="MobiDB-lite"/>
    </source>
</evidence>
<keyword evidence="2" id="KW-1133">Transmembrane helix</keyword>
<evidence type="ECO:0000256" key="2">
    <source>
        <dbReference type="SAM" id="Phobius"/>
    </source>
</evidence>
<feature type="transmembrane region" description="Helical" evidence="2">
    <location>
        <begin position="108"/>
        <end position="129"/>
    </location>
</feature>
<dbReference type="PANTHER" id="PTHR39614">
    <property type="entry name" value="INTEGRAL MEMBRANE PROTEIN"/>
    <property type="match status" value="1"/>
</dbReference>
<feature type="transmembrane region" description="Helical" evidence="2">
    <location>
        <begin position="63"/>
        <end position="88"/>
    </location>
</feature>
<organism evidence="4 5">
    <name type="scientific">Septoria linicola</name>
    <dbReference type="NCBI Taxonomy" id="215465"/>
    <lineage>
        <taxon>Eukaryota</taxon>
        <taxon>Fungi</taxon>
        <taxon>Dikarya</taxon>
        <taxon>Ascomycota</taxon>
        <taxon>Pezizomycotina</taxon>
        <taxon>Dothideomycetes</taxon>
        <taxon>Dothideomycetidae</taxon>
        <taxon>Mycosphaerellales</taxon>
        <taxon>Mycosphaerellaceae</taxon>
        <taxon>Septoria</taxon>
    </lineage>
</organism>
<evidence type="ECO:0000259" key="3">
    <source>
        <dbReference type="Pfam" id="PF20684"/>
    </source>
</evidence>
<dbReference type="EMBL" id="CP099423">
    <property type="protein sequence ID" value="USW54166.1"/>
    <property type="molecule type" value="Genomic_DNA"/>
</dbReference>
<feature type="transmembrane region" description="Helical" evidence="2">
    <location>
        <begin position="217"/>
        <end position="239"/>
    </location>
</feature>
<proteinExistence type="predicted"/>
<keyword evidence="2" id="KW-0472">Membrane</keyword>
<reference evidence="4" key="1">
    <citation type="submission" date="2022-06" db="EMBL/GenBank/DDBJ databases">
        <title>Complete genome sequences of two strains of the flax pathogen Septoria linicola.</title>
        <authorList>
            <person name="Lapalu N."/>
            <person name="Simon A."/>
            <person name="Demenou B."/>
            <person name="Paumier D."/>
            <person name="Guillot M.-P."/>
            <person name="Gout L."/>
            <person name="Valade R."/>
        </authorList>
    </citation>
    <scope>NUCLEOTIDE SEQUENCE</scope>
    <source>
        <strain evidence="4">SE15195</strain>
    </source>
</reference>
<feature type="transmembrane region" description="Helical" evidence="2">
    <location>
        <begin position="29"/>
        <end position="51"/>
    </location>
</feature>
<keyword evidence="5" id="KW-1185">Reference proteome</keyword>
<keyword evidence="2" id="KW-0812">Transmembrane</keyword>
<name>A0A9Q9EJV6_9PEZI</name>
<feature type="transmembrane region" description="Helical" evidence="2">
    <location>
        <begin position="182"/>
        <end position="205"/>
    </location>
</feature>
<feature type="transmembrane region" description="Helical" evidence="2">
    <location>
        <begin position="141"/>
        <end position="162"/>
    </location>
</feature>
<dbReference type="Proteomes" id="UP001056384">
    <property type="component" value="Chromosome 6"/>
</dbReference>
<dbReference type="Pfam" id="PF20684">
    <property type="entry name" value="Fung_rhodopsin"/>
    <property type="match status" value="1"/>
</dbReference>
<dbReference type="InterPro" id="IPR049326">
    <property type="entry name" value="Rhodopsin_dom_fungi"/>
</dbReference>
<feature type="region of interest" description="Disordered" evidence="1">
    <location>
        <begin position="313"/>
        <end position="346"/>
    </location>
</feature>
<gene>
    <name evidence="4" type="ORF">Slin15195_G074850</name>
</gene>
<evidence type="ECO:0000313" key="5">
    <source>
        <dbReference type="Proteomes" id="UP001056384"/>
    </source>
</evidence>
<dbReference type="AlphaFoldDB" id="A0A9Q9EJV6"/>
<dbReference type="PANTHER" id="PTHR39614:SF2">
    <property type="entry name" value="INTEGRAL MEMBRANE PROTEIN"/>
    <property type="match status" value="1"/>
</dbReference>
<feature type="domain" description="Rhodopsin" evidence="3">
    <location>
        <begin position="47"/>
        <end position="280"/>
    </location>
</feature>